<gene>
    <name evidence="9" type="ORF">EVG20_g4629</name>
</gene>
<reference evidence="9 10" key="1">
    <citation type="submission" date="2019-02" db="EMBL/GenBank/DDBJ databases">
        <title>Genome sequencing of the rare red list fungi Dentipellis fragilis.</title>
        <authorList>
            <person name="Buettner E."/>
            <person name="Kellner H."/>
        </authorList>
    </citation>
    <scope>NUCLEOTIDE SEQUENCE [LARGE SCALE GENOMIC DNA]</scope>
    <source>
        <strain evidence="9 10">DSM 105465</strain>
    </source>
</reference>
<feature type="region of interest" description="Disordered" evidence="6">
    <location>
        <begin position="1"/>
        <end position="32"/>
    </location>
</feature>
<feature type="transmembrane region" description="Helical" evidence="7">
    <location>
        <begin position="242"/>
        <end position="261"/>
    </location>
</feature>
<dbReference type="InterPro" id="IPR020846">
    <property type="entry name" value="MFS_dom"/>
</dbReference>
<dbReference type="InterPro" id="IPR011701">
    <property type="entry name" value="MFS"/>
</dbReference>
<feature type="transmembrane region" description="Helical" evidence="7">
    <location>
        <begin position="273"/>
        <end position="293"/>
    </location>
</feature>
<feature type="region of interest" description="Disordered" evidence="6">
    <location>
        <begin position="680"/>
        <end position="715"/>
    </location>
</feature>
<evidence type="ECO:0000256" key="5">
    <source>
        <dbReference type="ARBA" id="ARBA00023136"/>
    </source>
</evidence>
<evidence type="ECO:0000256" key="6">
    <source>
        <dbReference type="SAM" id="MobiDB-lite"/>
    </source>
</evidence>
<comment type="caution">
    <text evidence="9">The sequence shown here is derived from an EMBL/GenBank/DDBJ whole genome shotgun (WGS) entry which is preliminary data.</text>
</comment>
<feature type="transmembrane region" description="Helical" evidence="7">
    <location>
        <begin position="394"/>
        <end position="413"/>
    </location>
</feature>
<organism evidence="9 10">
    <name type="scientific">Dentipellis fragilis</name>
    <dbReference type="NCBI Taxonomy" id="205917"/>
    <lineage>
        <taxon>Eukaryota</taxon>
        <taxon>Fungi</taxon>
        <taxon>Dikarya</taxon>
        <taxon>Basidiomycota</taxon>
        <taxon>Agaricomycotina</taxon>
        <taxon>Agaricomycetes</taxon>
        <taxon>Russulales</taxon>
        <taxon>Hericiaceae</taxon>
        <taxon>Dentipellis</taxon>
    </lineage>
</organism>
<dbReference type="PANTHER" id="PTHR42718:SF9">
    <property type="entry name" value="MAJOR FACILITATOR SUPERFAMILY MULTIDRUG TRANSPORTER MFSC"/>
    <property type="match status" value="1"/>
</dbReference>
<feature type="transmembrane region" description="Helical" evidence="7">
    <location>
        <begin position="369"/>
        <end position="387"/>
    </location>
</feature>
<evidence type="ECO:0000256" key="2">
    <source>
        <dbReference type="ARBA" id="ARBA00022448"/>
    </source>
</evidence>
<dbReference type="PROSITE" id="PS50850">
    <property type="entry name" value="MFS"/>
    <property type="match status" value="1"/>
</dbReference>
<keyword evidence="2" id="KW-0813">Transport</keyword>
<sequence length="715" mass="77248">MPSNSGSERDVTSVRGSLDLNEKGSRRDSVAASTNREVIKAHERSTLRSICLVAACTTAMMINTSNSTFVSIALPTIGRELNIPEAQLQWLVSAYSLSSGCLLLFLGRLADLYGRKKTFMAGFLFMLAFSIGCGFANDAITIDVLRALQGIGAAAVIPASLGILAHGFPPSRARSIAFATFSAGAPVGAAIGSTLGGVLTQLSKATWRSNFFLTAGLCALGMIAGAVSIDADEPSTEKDKRVDWIGAFLVTAGLVLIIFVLSDGEVAPKKWSTPYIIAFIVIGVFFIVLFVAWEIYLERVQDSPTPSYSAWTPPPLLRMSMWKRAQGRFAVMQVIACVNWCSFLSWTFWVQLYYQNFLHLSPVLTMVRFLPMFVTGVLCNIVIAVVIGRIDVALILMFGTALTGVANIFFAVIKADASYWATGFPSAILCVFGADFVFSAGTIFIAKVSLPHEQSVAGALFQTMTQLGTSFGLAITTIVFNRVLAKQSSNMGVIVDDAGTNAPMEAQLRAYRAAEWAAFAFGILGTVLAFFLRGVGVVGHPGPSKIDDEKNRSNEHTLTPDDETPFPSPMDVVHTTQSQILASEPAVTKIKASDAEVIDLPALRNDLSISHRTGTHNVEPQPQEVGVPAGNPAEAMEAAPGTEYVDTKKSRWLSHVGVRTLAESLRRGVERWLHWPHASAYPASVQRPQERNKESRRAGAVLSSRCHDQKISSQR</sequence>
<evidence type="ECO:0000313" key="10">
    <source>
        <dbReference type="Proteomes" id="UP000298327"/>
    </source>
</evidence>
<protein>
    <recommendedName>
        <fullName evidence="8">Major facilitator superfamily (MFS) profile domain-containing protein</fullName>
    </recommendedName>
</protein>
<feature type="compositionally biased region" description="Basic and acidic residues" evidence="6">
    <location>
        <begin position="705"/>
        <end position="715"/>
    </location>
</feature>
<feature type="region of interest" description="Disordered" evidence="6">
    <location>
        <begin position="542"/>
        <end position="568"/>
    </location>
</feature>
<dbReference type="Gene3D" id="1.20.1720.10">
    <property type="entry name" value="Multidrug resistance protein D"/>
    <property type="match status" value="1"/>
</dbReference>
<dbReference type="PROSITE" id="PS00216">
    <property type="entry name" value="SUGAR_TRANSPORT_1"/>
    <property type="match status" value="1"/>
</dbReference>
<feature type="compositionally biased region" description="Basic and acidic residues" evidence="6">
    <location>
        <begin position="545"/>
        <end position="559"/>
    </location>
</feature>
<evidence type="ECO:0000259" key="8">
    <source>
        <dbReference type="PROSITE" id="PS50850"/>
    </source>
</evidence>
<dbReference type="PANTHER" id="PTHR42718">
    <property type="entry name" value="MAJOR FACILITATOR SUPERFAMILY MULTIDRUG TRANSPORTER MFSC"/>
    <property type="match status" value="1"/>
</dbReference>
<keyword evidence="5 7" id="KW-0472">Membrane</keyword>
<dbReference type="Gene3D" id="1.20.1250.20">
    <property type="entry name" value="MFS general substrate transporter like domains"/>
    <property type="match status" value="1"/>
</dbReference>
<feature type="transmembrane region" description="Helical" evidence="7">
    <location>
        <begin position="211"/>
        <end position="230"/>
    </location>
</feature>
<feature type="transmembrane region" description="Helical" evidence="7">
    <location>
        <begin position="419"/>
        <end position="446"/>
    </location>
</feature>
<dbReference type="GO" id="GO:0022857">
    <property type="term" value="F:transmembrane transporter activity"/>
    <property type="evidence" value="ECO:0007669"/>
    <property type="project" value="InterPro"/>
</dbReference>
<evidence type="ECO:0000313" key="9">
    <source>
        <dbReference type="EMBL" id="TFY66461.1"/>
    </source>
</evidence>
<evidence type="ECO:0000256" key="1">
    <source>
        <dbReference type="ARBA" id="ARBA00004141"/>
    </source>
</evidence>
<proteinExistence type="predicted"/>
<dbReference type="Proteomes" id="UP000298327">
    <property type="component" value="Unassembled WGS sequence"/>
</dbReference>
<feature type="transmembrane region" description="Helical" evidence="7">
    <location>
        <begin position="50"/>
        <end position="74"/>
    </location>
</feature>
<evidence type="ECO:0000256" key="7">
    <source>
        <dbReference type="SAM" id="Phobius"/>
    </source>
</evidence>
<feature type="transmembrane region" description="Helical" evidence="7">
    <location>
        <begin position="329"/>
        <end position="349"/>
    </location>
</feature>
<dbReference type="EMBL" id="SEOQ01000245">
    <property type="protein sequence ID" value="TFY66461.1"/>
    <property type="molecule type" value="Genomic_DNA"/>
</dbReference>
<dbReference type="SUPFAM" id="SSF103473">
    <property type="entry name" value="MFS general substrate transporter"/>
    <property type="match status" value="1"/>
</dbReference>
<dbReference type="InterPro" id="IPR036259">
    <property type="entry name" value="MFS_trans_sf"/>
</dbReference>
<feature type="transmembrane region" description="Helical" evidence="7">
    <location>
        <begin position="458"/>
        <end position="480"/>
    </location>
</feature>
<evidence type="ECO:0000256" key="4">
    <source>
        <dbReference type="ARBA" id="ARBA00022989"/>
    </source>
</evidence>
<feature type="transmembrane region" description="Helical" evidence="7">
    <location>
        <begin position="516"/>
        <end position="535"/>
    </location>
</feature>
<feature type="compositionally biased region" description="Basic and acidic residues" evidence="6">
    <location>
        <begin position="688"/>
        <end position="697"/>
    </location>
</feature>
<dbReference type="Pfam" id="PF07690">
    <property type="entry name" value="MFS_1"/>
    <property type="match status" value="2"/>
</dbReference>
<dbReference type="InterPro" id="IPR005829">
    <property type="entry name" value="Sugar_transporter_CS"/>
</dbReference>
<keyword evidence="4 7" id="KW-1133">Transmembrane helix</keyword>
<dbReference type="AlphaFoldDB" id="A0A4Y9YY12"/>
<comment type="subcellular location">
    <subcellularLocation>
        <location evidence="1">Membrane</location>
        <topology evidence="1">Multi-pass membrane protein</topology>
    </subcellularLocation>
</comment>
<dbReference type="OrthoDB" id="5086884at2759"/>
<dbReference type="GO" id="GO:0016020">
    <property type="term" value="C:membrane"/>
    <property type="evidence" value="ECO:0007669"/>
    <property type="project" value="UniProtKB-SubCell"/>
</dbReference>
<keyword evidence="3 7" id="KW-0812">Transmembrane</keyword>
<evidence type="ECO:0000256" key="3">
    <source>
        <dbReference type="ARBA" id="ARBA00022692"/>
    </source>
</evidence>
<feature type="transmembrane region" description="Helical" evidence="7">
    <location>
        <begin position="86"/>
        <end position="106"/>
    </location>
</feature>
<accession>A0A4Y9YY12</accession>
<dbReference type="STRING" id="205917.A0A4Y9YY12"/>
<feature type="compositionally biased region" description="Basic and acidic residues" evidence="6">
    <location>
        <begin position="20"/>
        <end position="29"/>
    </location>
</feature>
<feature type="transmembrane region" description="Helical" evidence="7">
    <location>
        <begin position="176"/>
        <end position="199"/>
    </location>
</feature>
<keyword evidence="10" id="KW-1185">Reference proteome</keyword>
<feature type="transmembrane region" description="Helical" evidence="7">
    <location>
        <begin position="146"/>
        <end position="164"/>
    </location>
</feature>
<feature type="transmembrane region" description="Helical" evidence="7">
    <location>
        <begin position="118"/>
        <end position="140"/>
    </location>
</feature>
<feature type="domain" description="Major facilitator superfamily (MFS) profile" evidence="8">
    <location>
        <begin position="52"/>
        <end position="537"/>
    </location>
</feature>
<name>A0A4Y9YY12_9AGAM</name>